<protein>
    <submittedName>
        <fullName evidence="6">GCN5-related N-acetyltransferase</fullName>
    </submittedName>
</protein>
<dbReference type="Proteomes" id="UP000196230">
    <property type="component" value="Unassembled WGS sequence"/>
</dbReference>
<name>A0A1R4J275_9MICC</name>
<evidence type="ECO:0000259" key="5">
    <source>
        <dbReference type="PROSITE" id="PS51186"/>
    </source>
</evidence>
<proteinExistence type="predicted"/>
<evidence type="ECO:0000256" key="2">
    <source>
        <dbReference type="ARBA" id="ARBA00023315"/>
    </source>
</evidence>
<dbReference type="InterPro" id="IPR016181">
    <property type="entry name" value="Acyl_CoA_acyltransferase"/>
</dbReference>
<keyword evidence="1 6" id="KW-0808">Transferase</keyword>
<evidence type="ECO:0000313" key="7">
    <source>
        <dbReference type="Proteomes" id="UP000196230"/>
    </source>
</evidence>
<dbReference type="EMBL" id="FUKP01000040">
    <property type="protein sequence ID" value="SJN26109.1"/>
    <property type="molecule type" value="Genomic_DNA"/>
</dbReference>
<evidence type="ECO:0000256" key="4">
    <source>
        <dbReference type="ARBA" id="ARBA00051334"/>
    </source>
</evidence>
<dbReference type="AlphaFoldDB" id="A0A1R4J275"/>
<dbReference type="Gene3D" id="3.40.630.30">
    <property type="match status" value="1"/>
</dbReference>
<dbReference type="GO" id="GO:0016747">
    <property type="term" value="F:acyltransferase activity, transferring groups other than amino-acyl groups"/>
    <property type="evidence" value="ECO:0007669"/>
    <property type="project" value="InterPro"/>
</dbReference>
<dbReference type="RefSeq" id="WP_087133963.1">
    <property type="nucleotide sequence ID" value="NZ_FUKP01000040.1"/>
</dbReference>
<dbReference type="CDD" id="cd04301">
    <property type="entry name" value="NAT_SF"/>
    <property type="match status" value="1"/>
</dbReference>
<reference evidence="6 7" key="1">
    <citation type="submission" date="2017-02" db="EMBL/GenBank/DDBJ databases">
        <authorList>
            <person name="Peterson S.W."/>
        </authorList>
    </citation>
    <scope>NUCLEOTIDE SEQUENCE [LARGE SCALE GENOMIC DNA]</scope>
    <source>
        <strain evidence="6 7">2B3F</strain>
    </source>
</reference>
<comment type="catalytic activity">
    <reaction evidence="3">
        <text>L-methionine sulfoximine + acetyl-CoA = N-acetyl-L-methionine sulfoximine + CoA + H(+)</text>
        <dbReference type="Rhea" id="RHEA:47660"/>
        <dbReference type="ChEBI" id="CHEBI:15378"/>
        <dbReference type="ChEBI" id="CHEBI:57287"/>
        <dbReference type="ChEBI" id="CHEBI:57288"/>
        <dbReference type="ChEBI" id="CHEBI:87826"/>
        <dbReference type="ChEBI" id="CHEBI:87827"/>
    </reaction>
</comment>
<sequence length="181" mass="19736">MHLRHARPEDAAAVAAIYNHAVENSTAIWNDATVDADNRVAWMADRQRAGFPVRVAVDAPEGQDGEVVGYATYGPWRAFDGYRHTVEHSVYVREDQRGRGLGRCLLEDLVESARDAGVHVMVAGVEAGNAGSIRLHEHLGFIETGRLPQVGCKFGRWLDLVLLQKTLDSRPVPDDGPGASA</sequence>
<feature type="domain" description="N-acetyltransferase" evidence="5">
    <location>
        <begin position="1"/>
        <end position="168"/>
    </location>
</feature>
<dbReference type="PANTHER" id="PTHR43072">
    <property type="entry name" value="N-ACETYLTRANSFERASE"/>
    <property type="match status" value="1"/>
</dbReference>
<gene>
    <name evidence="6" type="ORF">FM125_05975</name>
</gene>
<evidence type="ECO:0000256" key="3">
    <source>
        <dbReference type="ARBA" id="ARBA00050603"/>
    </source>
</evidence>
<dbReference type="PANTHER" id="PTHR43072:SF23">
    <property type="entry name" value="UPF0039 PROTEIN C11D3.02C"/>
    <property type="match status" value="1"/>
</dbReference>
<evidence type="ECO:0000313" key="6">
    <source>
        <dbReference type="EMBL" id="SJN26109.1"/>
    </source>
</evidence>
<dbReference type="PROSITE" id="PS51186">
    <property type="entry name" value="GNAT"/>
    <property type="match status" value="1"/>
</dbReference>
<organism evidence="6 7">
    <name type="scientific">Micrococcus lylae</name>
    <dbReference type="NCBI Taxonomy" id="1273"/>
    <lineage>
        <taxon>Bacteria</taxon>
        <taxon>Bacillati</taxon>
        <taxon>Actinomycetota</taxon>
        <taxon>Actinomycetes</taxon>
        <taxon>Micrococcales</taxon>
        <taxon>Micrococcaceae</taxon>
        <taxon>Micrococcus</taxon>
    </lineage>
</organism>
<dbReference type="SUPFAM" id="SSF55729">
    <property type="entry name" value="Acyl-CoA N-acyltransferases (Nat)"/>
    <property type="match status" value="1"/>
</dbReference>
<accession>A0A1R4J275</accession>
<keyword evidence="2" id="KW-0012">Acyltransferase</keyword>
<dbReference type="FunFam" id="3.40.630.30:FF:000026">
    <property type="entry name" value="Phosphinothricin acetyltransferase"/>
    <property type="match status" value="1"/>
</dbReference>
<comment type="catalytic activity">
    <reaction evidence="4">
        <text>L-methionine sulfone + acetyl-CoA = N-acetyl-L-methionine sulfone + CoA + H(+)</text>
        <dbReference type="Rhea" id="RHEA:47656"/>
        <dbReference type="ChEBI" id="CHEBI:15378"/>
        <dbReference type="ChEBI" id="CHEBI:57287"/>
        <dbReference type="ChEBI" id="CHEBI:57288"/>
        <dbReference type="ChEBI" id="CHEBI:87824"/>
        <dbReference type="ChEBI" id="CHEBI:87825"/>
    </reaction>
</comment>
<evidence type="ECO:0000256" key="1">
    <source>
        <dbReference type="ARBA" id="ARBA00022679"/>
    </source>
</evidence>
<dbReference type="Pfam" id="PF00583">
    <property type="entry name" value="Acetyltransf_1"/>
    <property type="match status" value="1"/>
</dbReference>
<dbReference type="InterPro" id="IPR000182">
    <property type="entry name" value="GNAT_dom"/>
</dbReference>